<proteinExistence type="predicted"/>
<dbReference type="Proteomes" id="UP000077315">
    <property type="component" value="Unassembled WGS sequence"/>
</dbReference>
<organism evidence="2 3">
    <name type="scientific">Phycomyces blakesleeanus (strain ATCC 8743b / DSM 1359 / FGSC 10004 / NBRC 33097 / NRRL 1555)</name>
    <dbReference type="NCBI Taxonomy" id="763407"/>
    <lineage>
        <taxon>Eukaryota</taxon>
        <taxon>Fungi</taxon>
        <taxon>Fungi incertae sedis</taxon>
        <taxon>Mucoromycota</taxon>
        <taxon>Mucoromycotina</taxon>
        <taxon>Mucoromycetes</taxon>
        <taxon>Mucorales</taxon>
        <taxon>Phycomycetaceae</taxon>
        <taxon>Phycomyces</taxon>
    </lineage>
</organism>
<dbReference type="EMBL" id="KV440984">
    <property type="protein sequence ID" value="OAD72080.1"/>
    <property type="molecule type" value="Genomic_DNA"/>
</dbReference>
<evidence type="ECO:0000313" key="2">
    <source>
        <dbReference type="EMBL" id="OAD72080.1"/>
    </source>
</evidence>
<evidence type="ECO:0000313" key="3">
    <source>
        <dbReference type="Proteomes" id="UP000077315"/>
    </source>
</evidence>
<keyword evidence="3" id="KW-1185">Reference proteome</keyword>
<dbReference type="AlphaFoldDB" id="A0A163DL83"/>
<sequence>MAHLRNDALYPLVQKAIEYACENSSSYMFINHLVDPDQTIDRNSLYKDRIEVNFKRGDLVEVTCQIVFDSKDYLFPPDIIFTYPKEYLSEFDKFSLLLPPHEWDLTRIGCLHNWLQIIWKVICEYSSIGNSSQEKQKHSTSFLENSLDEYKEEESNSDYTDAVSTHSLDLSEENTHSKEQKDYMYLSYIGRKEIIEEWVPRIVDNLVWLDIDSYLSISFYISVEIPDEVQENMVDYQEESYSKFTQQIAKAHTDAPVLVKGNSPLKFLLVSAVNTELDGVCEPDSYPFVLTPSSLEPSKAVDEIMETLVVIIPIFHTQQFDKED</sequence>
<feature type="region of interest" description="Disordered" evidence="1">
    <location>
        <begin position="154"/>
        <end position="175"/>
    </location>
</feature>
<dbReference type="InParanoid" id="A0A163DL83"/>
<reference evidence="3" key="1">
    <citation type="submission" date="2015-06" db="EMBL/GenBank/DDBJ databases">
        <title>Expansion of signal transduction pathways in fungi by whole-genome duplication.</title>
        <authorList>
            <consortium name="DOE Joint Genome Institute"/>
            <person name="Corrochano L.M."/>
            <person name="Kuo A."/>
            <person name="Marcet-Houben M."/>
            <person name="Polaino S."/>
            <person name="Salamov A."/>
            <person name="Villalobos J.M."/>
            <person name="Alvarez M.I."/>
            <person name="Avalos J."/>
            <person name="Benito E.P."/>
            <person name="Benoit I."/>
            <person name="Burger G."/>
            <person name="Camino L.P."/>
            <person name="Canovas D."/>
            <person name="Cerda-Olmedo E."/>
            <person name="Cheng J.-F."/>
            <person name="Dominguez A."/>
            <person name="Elias M."/>
            <person name="Eslava A.P."/>
            <person name="Glaser F."/>
            <person name="Grimwood J."/>
            <person name="Gutierrez G."/>
            <person name="Heitman J."/>
            <person name="Henrissat B."/>
            <person name="Iturriaga E.A."/>
            <person name="Lang B.F."/>
            <person name="Lavin J.L."/>
            <person name="Lee S."/>
            <person name="Li W."/>
            <person name="Lindquist E."/>
            <person name="Lopez-Garcia S."/>
            <person name="Luque E.M."/>
            <person name="Marcos A.T."/>
            <person name="Martin J."/>
            <person name="McCluskey K."/>
            <person name="Medina H.R."/>
            <person name="Miralles-Duran A."/>
            <person name="Miyazaki A."/>
            <person name="Munoz-Torres E."/>
            <person name="Oguiza J.A."/>
            <person name="Ohm R."/>
            <person name="Olmedo M."/>
            <person name="Orejas M."/>
            <person name="Ortiz-Castellanos L."/>
            <person name="Pisabarro A.G."/>
            <person name="Rodriguez-Romero J."/>
            <person name="Ruiz-Herrera J."/>
            <person name="Ruiz-Vazquez R."/>
            <person name="Sanz C."/>
            <person name="Schackwitz W."/>
            <person name="Schmutz J."/>
            <person name="Shahriari M."/>
            <person name="Shelest E."/>
            <person name="Silva-Franco F."/>
            <person name="Soanes D."/>
            <person name="Syed K."/>
            <person name="Tagua V.G."/>
            <person name="Talbot N.J."/>
            <person name="Thon M."/>
            <person name="De vries R.P."/>
            <person name="Wiebenga A."/>
            <person name="Yadav J.S."/>
            <person name="Braun E.L."/>
            <person name="Baker S."/>
            <person name="Garre V."/>
            <person name="Horwitz B."/>
            <person name="Torres-Martinez S."/>
            <person name="Idnurm A."/>
            <person name="Herrera-Estrella A."/>
            <person name="Gabaldon T."/>
            <person name="Grigoriev I.V."/>
        </authorList>
    </citation>
    <scope>NUCLEOTIDE SEQUENCE [LARGE SCALE GENOMIC DNA]</scope>
    <source>
        <strain evidence="3">NRRL 1555(-)</strain>
    </source>
</reference>
<dbReference type="GeneID" id="29002891"/>
<accession>A0A163DL83</accession>
<evidence type="ECO:0000256" key="1">
    <source>
        <dbReference type="SAM" id="MobiDB-lite"/>
    </source>
</evidence>
<dbReference type="OrthoDB" id="2381959at2759"/>
<feature type="compositionally biased region" description="Polar residues" evidence="1">
    <location>
        <begin position="157"/>
        <end position="168"/>
    </location>
</feature>
<dbReference type="VEuPathDB" id="FungiDB:PHYBLDRAFT_68649"/>
<dbReference type="RefSeq" id="XP_018290120.1">
    <property type="nucleotide sequence ID" value="XM_018441985.1"/>
</dbReference>
<protein>
    <submittedName>
        <fullName evidence="2">Uncharacterized protein</fullName>
    </submittedName>
</protein>
<name>A0A163DL83_PHYB8</name>
<gene>
    <name evidence="2" type="ORF">PHYBLDRAFT_68649</name>
</gene>